<evidence type="ECO:0000256" key="3">
    <source>
        <dbReference type="ARBA" id="ARBA00023125"/>
    </source>
</evidence>
<dbReference type="InterPro" id="IPR001005">
    <property type="entry name" value="SANT/Myb"/>
</dbReference>
<keyword evidence="2" id="KW-0805">Transcription regulation</keyword>
<dbReference type="SUPFAM" id="SSF46689">
    <property type="entry name" value="Homeodomain-like"/>
    <property type="match status" value="1"/>
</dbReference>
<dbReference type="GO" id="GO:0019185">
    <property type="term" value="C:snRNA-activating protein complex"/>
    <property type="evidence" value="ECO:0007669"/>
    <property type="project" value="TreeGrafter"/>
</dbReference>
<feature type="domain" description="HTH myb-type" evidence="7">
    <location>
        <begin position="62"/>
        <end position="110"/>
    </location>
</feature>
<dbReference type="PROSITE" id="PS50090">
    <property type="entry name" value="MYB_LIKE"/>
    <property type="match status" value="2"/>
</dbReference>
<dbReference type="PANTHER" id="PTHR46621:SF1">
    <property type="entry name" value="SNRNA-ACTIVATING PROTEIN COMPLEX SUBUNIT 4"/>
    <property type="match status" value="1"/>
</dbReference>
<keyword evidence="9" id="KW-1185">Reference proteome</keyword>
<dbReference type="GO" id="GO:0001006">
    <property type="term" value="F:RNA polymerase III type 3 promoter sequence-specific DNA binding"/>
    <property type="evidence" value="ECO:0007669"/>
    <property type="project" value="TreeGrafter"/>
</dbReference>
<keyword evidence="3" id="KW-0238">DNA-binding</keyword>
<keyword evidence="4" id="KW-0804">Transcription</keyword>
<evidence type="ECO:0000256" key="2">
    <source>
        <dbReference type="ARBA" id="ARBA00023015"/>
    </source>
</evidence>
<dbReference type="VEuPathDB" id="TrichDB:TRFO_27508"/>
<dbReference type="GeneID" id="94840300"/>
<dbReference type="InterPro" id="IPR017930">
    <property type="entry name" value="Myb_dom"/>
</dbReference>
<dbReference type="GO" id="GO:0000978">
    <property type="term" value="F:RNA polymerase II cis-regulatory region sequence-specific DNA binding"/>
    <property type="evidence" value="ECO:0007669"/>
    <property type="project" value="TreeGrafter"/>
</dbReference>
<keyword evidence="1" id="KW-0677">Repeat</keyword>
<keyword evidence="5" id="KW-0539">Nucleus</keyword>
<comment type="caution">
    <text evidence="8">The sequence shown here is derived from an EMBL/GenBank/DDBJ whole genome shotgun (WGS) entry which is preliminary data.</text>
</comment>
<evidence type="ECO:0000259" key="7">
    <source>
        <dbReference type="PROSITE" id="PS51294"/>
    </source>
</evidence>
<evidence type="ECO:0000313" key="8">
    <source>
        <dbReference type="EMBL" id="OHT04895.1"/>
    </source>
</evidence>
<protein>
    <submittedName>
        <fullName evidence="8">Myb-like DNA-binding domain containing protein</fullName>
    </submittedName>
</protein>
<evidence type="ECO:0000313" key="9">
    <source>
        <dbReference type="Proteomes" id="UP000179807"/>
    </source>
</evidence>
<feature type="domain" description="HTH myb-type" evidence="7">
    <location>
        <begin position="1"/>
        <end position="59"/>
    </location>
</feature>
<feature type="domain" description="Myb-like" evidence="6">
    <location>
        <begin position="4"/>
        <end position="55"/>
    </location>
</feature>
<evidence type="ECO:0000256" key="5">
    <source>
        <dbReference type="ARBA" id="ARBA00023242"/>
    </source>
</evidence>
<evidence type="ECO:0000259" key="6">
    <source>
        <dbReference type="PROSITE" id="PS50090"/>
    </source>
</evidence>
<dbReference type="Gene3D" id="1.10.10.60">
    <property type="entry name" value="Homeodomain-like"/>
    <property type="match status" value="2"/>
</dbReference>
<dbReference type="InterPro" id="IPR009057">
    <property type="entry name" value="Homeodomain-like_sf"/>
</dbReference>
<evidence type="ECO:0000256" key="1">
    <source>
        <dbReference type="ARBA" id="ARBA00022737"/>
    </source>
</evidence>
<sequence>MESKSLPSRTKFTIEEDQKLQSLVNEYGTNEWKKISSMMVGRSPRQCRERYKNFLHPSLENGPWTQEEDHLLISLVMKIGSKWAYIRHFFPKRSSNNIKNHWTVLFHEFNKTQNSILAMISYLNSHNMLLQFDATESTNFIIPEETQNPTIVETNEENDLIKKNIFPLPLVCKTTKRPMHEKLNPYSIQGIIHA</sequence>
<reference evidence="8" key="1">
    <citation type="submission" date="2016-10" db="EMBL/GenBank/DDBJ databases">
        <authorList>
            <person name="Benchimol M."/>
            <person name="Almeida L.G."/>
            <person name="Vasconcelos A.T."/>
            <person name="Perreira-Neves A."/>
            <person name="Rosa I.A."/>
            <person name="Tasca T."/>
            <person name="Bogo M.R."/>
            <person name="de Souza W."/>
        </authorList>
    </citation>
    <scope>NUCLEOTIDE SEQUENCE [LARGE SCALE GENOMIC DNA]</scope>
    <source>
        <strain evidence="8">K</strain>
    </source>
</reference>
<dbReference type="RefSeq" id="XP_068358031.1">
    <property type="nucleotide sequence ID" value="XM_068505596.1"/>
</dbReference>
<dbReference type="CDD" id="cd00167">
    <property type="entry name" value="SANT"/>
    <property type="match status" value="2"/>
</dbReference>
<dbReference type="Pfam" id="PF13921">
    <property type="entry name" value="Myb_DNA-bind_6"/>
    <property type="match status" value="1"/>
</dbReference>
<dbReference type="Proteomes" id="UP000179807">
    <property type="component" value="Unassembled WGS sequence"/>
</dbReference>
<dbReference type="FunFam" id="1.10.10.60:FF:000010">
    <property type="entry name" value="Transcriptional activator Myb isoform A"/>
    <property type="match status" value="1"/>
</dbReference>
<gene>
    <name evidence="8" type="ORF">TRFO_27508</name>
</gene>
<name>A0A1J4K0G3_9EUKA</name>
<accession>A0A1J4K0G3</accession>
<proteinExistence type="predicted"/>
<dbReference type="GO" id="GO:0042795">
    <property type="term" value="P:snRNA transcription by RNA polymerase II"/>
    <property type="evidence" value="ECO:0007669"/>
    <property type="project" value="TreeGrafter"/>
</dbReference>
<dbReference type="GO" id="GO:0042796">
    <property type="term" value="P:snRNA transcription by RNA polymerase III"/>
    <property type="evidence" value="ECO:0007669"/>
    <property type="project" value="TreeGrafter"/>
</dbReference>
<dbReference type="AlphaFoldDB" id="A0A1J4K0G3"/>
<dbReference type="InterPro" id="IPR051575">
    <property type="entry name" value="Myb-like_DNA-bd"/>
</dbReference>
<organism evidence="8 9">
    <name type="scientific">Tritrichomonas foetus</name>
    <dbReference type="NCBI Taxonomy" id="1144522"/>
    <lineage>
        <taxon>Eukaryota</taxon>
        <taxon>Metamonada</taxon>
        <taxon>Parabasalia</taxon>
        <taxon>Tritrichomonadida</taxon>
        <taxon>Tritrichomonadidae</taxon>
        <taxon>Tritrichomonas</taxon>
    </lineage>
</organism>
<dbReference type="OrthoDB" id="2143914at2759"/>
<dbReference type="PANTHER" id="PTHR46621">
    <property type="entry name" value="SNRNA-ACTIVATING PROTEIN COMPLEX SUBUNIT 4"/>
    <property type="match status" value="1"/>
</dbReference>
<dbReference type="EMBL" id="MLAK01000777">
    <property type="protein sequence ID" value="OHT04895.1"/>
    <property type="molecule type" value="Genomic_DNA"/>
</dbReference>
<evidence type="ECO:0000256" key="4">
    <source>
        <dbReference type="ARBA" id="ARBA00023163"/>
    </source>
</evidence>
<dbReference type="PROSITE" id="PS51294">
    <property type="entry name" value="HTH_MYB"/>
    <property type="match status" value="2"/>
</dbReference>
<dbReference type="SMART" id="SM00717">
    <property type="entry name" value="SANT"/>
    <property type="match status" value="2"/>
</dbReference>
<feature type="domain" description="Myb-like" evidence="6">
    <location>
        <begin position="56"/>
        <end position="106"/>
    </location>
</feature>